<evidence type="ECO:0000256" key="1">
    <source>
        <dbReference type="SAM" id="MobiDB-lite"/>
    </source>
</evidence>
<gene>
    <name evidence="2" type="ORF">METZ01_LOCUS73249</name>
</gene>
<name>A0A381TWM3_9ZZZZ</name>
<feature type="non-terminal residue" evidence="2">
    <location>
        <position position="1022"/>
    </location>
</feature>
<sequence length="1022" mass="112943">MSQQLQSKGLTSNISEDYITMGILRGQVDADLVEEAGLTDYIETIRNAPDITDYQGNTISSQDAIKKWGFQGYNELTSSTRGGKIQRHDRWVEPSSSSSSSSSSSQSISSYVAPVTSSSPTPRRIEASEDPIAGDLTYTSALNEPTERVADVAKSPFSYDDVYGLTPKEPEKTEPQSPFSYDDVYGLTPKEPEKEYYNAPSLESGDYQGGYGSEATAQEIYEYKEDQDEFVKKWEDYNRRYVRQDLQGVDESGLESRYGSEYEASKIYRRNTEPPINESIKDINKWTLDLTGDGRPDVGGVREPDSEKLDRYYSFLDSSGEKHSFIDDGNLTEVEVLIKREIDKDFVSEQELTATVDRITNYADKSVEGLARKEAMEGKEFEAVYEQYRQEQIYASLPIKEQLRLEEMYEAQGVDTKLIQSLTLGTQQGKTVFEAIKGTSPTIFTDLTLTEEAVAEIEARTAKFEALMKEAELKKAPEDRSTTFDQGVVGDVITEVLTFSMQDTATFNKENLEKEFEVTRSDLAKMYHKAEALANKQGMTIVESEQDFLEATMPATDKDEWVRARIDQGAKATQVAGDFALAMTPIVGTIKTWQDTKSIGMTALSAGLDVLWFIPVVGAGAGAVRTGTKTATGVSKAMGRAVVADAIATVKAPYTIIKYPAQVVKQGLLKPLEMILDPKRMPIGAIAKQADTTRVTTKGAGGVLSEDQALELRDLMVKNALEGKDLYAKVDGYSVKVEKAPIMKYTNITLGHGSPDVRFALGSHSKTLLEEAEKKLLMVQDFRAIARAMKKSGDVEGAVKYETLARGNQIEAGVLYKKADEIKGTSEDFAYEVIPSGEGLGQFGNPVGVATTFTKSNALGTADDAVYTKLVDELTELLKSEPTGLKDTVARKVKIRNAKKAIDEHIEKVTKEKKSGVVFMGGDYSGTALVGTDTLKHVNWAMEDGVKVYKKYNQKQPLWRAEAEVEATIAIGTKFAKADDFIIARDLDGTKLHMPIFGTKIPIWKKYGLKFTGFPEDVKRIF</sequence>
<protein>
    <submittedName>
        <fullName evidence="2">Uncharacterized protein</fullName>
    </submittedName>
</protein>
<feature type="region of interest" description="Disordered" evidence="1">
    <location>
        <begin position="78"/>
        <end position="140"/>
    </location>
</feature>
<dbReference type="EMBL" id="UINC01005294">
    <property type="protein sequence ID" value="SVA20395.1"/>
    <property type="molecule type" value="Genomic_DNA"/>
</dbReference>
<dbReference type="AlphaFoldDB" id="A0A381TWM3"/>
<feature type="compositionally biased region" description="Low complexity" evidence="1">
    <location>
        <begin position="95"/>
        <end position="110"/>
    </location>
</feature>
<organism evidence="2">
    <name type="scientific">marine metagenome</name>
    <dbReference type="NCBI Taxonomy" id="408172"/>
    <lineage>
        <taxon>unclassified sequences</taxon>
        <taxon>metagenomes</taxon>
        <taxon>ecological metagenomes</taxon>
    </lineage>
</organism>
<evidence type="ECO:0000313" key="2">
    <source>
        <dbReference type="EMBL" id="SVA20395.1"/>
    </source>
</evidence>
<accession>A0A381TWM3</accession>
<reference evidence="2" key="1">
    <citation type="submission" date="2018-05" db="EMBL/GenBank/DDBJ databases">
        <authorList>
            <person name="Lanie J.A."/>
            <person name="Ng W.-L."/>
            <person name="Kazmierczak K.M."/>
            <person name="Andrzejewski T.M."/>
            <person name="Davidsen T.M."/>
            <person name="Wayne K.J."/>
            <person name="Tettelin H."/>
            <person name="Glass J.I."/>
            <person name="Rusch D."/>
            <person name="Podicherti R."/>
            <person name="Tsui H.-C.T."/>
            <person name="Winkler M.E."/>
        </authorList>
    </citation>
    <scope>NUCLEOTIDE SEQUENCE</scope>
</reference>
<proteinExistence type="predicted"/>